<dbReference type="EMBL" id="WXEX01000003">
    <property type="protein sequence ID" value="MZP42349.1"/>
    <property type="molecule type" value="Genomic_DNA"/>
</dbReference>
<feature type="domain" description="Methyltransferase" evidence="1">
    <location>
        <begin position="50"/>
        <end position="144"/>
    </location>
</feature>
<keyword evidence="2" id="KW-0808">Transferase</keyword>
<dbReference type="GO" id="GO:0008168">
    <property type="term" value="F:methyltransferase activity"/>
    <property type="evidence" value="ECO:0007669"/>
    <property type="project" value="UniProtKB-KW"/>
</dbReference>
<comment type="caution">
    <text evidence="2">The sequence shown here is derived from an EMBL/GenBank/DDBJ whole genome shotgun (WGS) entry which is preliminary data.</text>
</comment>
<protein>
    <submittedName>
        <fullName evidence="2">Methyltransferase domain-containing protein</fullName>
    </submittedName>
</protein>
<proteinExistence type="predicted"/>
<dbReference type="RefSeq" id="WP_161260915.1">
    <property type="nucleotide sequence ID" value="NZ_JAFBDC010000006.1"/>
</dbReference>
<dbReference type="InterPro" id="IPR029063">
    <property type="entry name" value="SAM-dependent_MTases_sf"/>
</dbReference>
<dbReference type="Gene3D" id="3.40.50.150">
    <property type="entry name" value="Vaccinia Virus protein VP39"/>
    <property type="match status" value="1"/>
</dbReference>
<dbReference type="Proteomes" id="UP000471031">
    <property type="component" value="Unassembled WGS sequence"/>
</dbReference>
<keyword evidence="3" id="KW-1185">Reference proteome</keyword>
<dbReference type="OrthoDB" id="7365827at2"/>
<sequence>MEESKQKVRTKFDDNARRYDSQRKQLIPCFDDFYGIAVSLAASEKESPRILDIGAGTGLLSSFLMEKYPKASFTLIDLSEKMLELAKDRFDDNPNVTYLVADYAKYPFAEPFDLIVSSLSIHHLTDPEKAALYRTINNILNDKGIFINADQVLGSTPYLDKMYVTDWKAKVEASGLSAEAIAASYERLKLDIFAPLADQLNWLKQAGFVDVDCVYKYFNFVVLFGRKETA</sequence>
<evidence type="ECO:0000259" key="1">
    <source>
        <dbReference type="Pfam" id="PF13649"/>
    </source>
</evidence>
<dbReference type="AlphaFoldDB" id="A0A845LCH2"/>
<evidence type="ECO:0000313" key="3">
    <source>
        <dbReference type="Proteomes" id="UP000471031"/>
    </source>
</evidence>
<dbReference type="Gene3D" id="6.10.140.280">
    <property type="match status" value="1"/>
</dbReference>
<dbReference type="Pfam" id="PF13649">
    <property type="entry name" value="Methyltransf_25"/>
    <property type="match status" value="1"/>
</dbReference>
<accession>A0A845LCH2</accession>
<dbReference type="InterPro" id="IPR041698">
    <property type="entry name" value="Methyltransf_25"/>
</dbReference>
<name>A0A845LCH2_HELGE</name>
<keyword evidence="2" id="KW-0489">Methyltransferase</keyword>
<dbReference type="PANTHER" id="PTHR43591">
    <property type="entry name" value="METHYLTRANSFERASE"/>
    <property type="match status" value="1"/>
</dbReference>
<gene>
    <name evidence="2" type="ORF">GTO89_04745</name>
</gene>
<reference evidence="2 3" key="1">
    <citation type="submission" date="2020-01" db="EMBL/GenBank/DDBJ databases">
        <title>Whole genome sequence of Heliobacterium gestii DSM 11169.</title>
        <authorList>
            <person name="Kyndt J.A."/>
            <person name="Meyer T.E."/>
        </authorList>
    </citation>
    <scope>NUCLEOTIDE SEQUENCE [LARGE SCALE GENOMIC DNA]</scope>
    <source>
        <strain evidence="2 3">DSM 11169</strain>
    </source>
</reference>
<dbReference type="CDD" id="cd02440">
    <property type="entry name" value="AdoMet_MTases"/>
    <property type="match status" value="1"/>
</dbReference>
<organism evidence="2 3">
    <name type="scientific">Heliomicrobium gestii</name>
    <name type="common">Heliobacterium gestii</name>
    <dbReference type="NCBI Taxonomy" id="2699"/>
    <lineage>
        <taxon>Bacteria</taxon>
        <taxon>Bacillati</taxon>
        <taxon>Bacillota</taxon>
        <taxon>Clostridia</taxon>
        <taxon>Eubacteriales</taxon>
        <taxon>Heliobacteriaceae</taxon>
        <taxon>Heliomicrobium</taxon>
    </lineage>
</organism>
<dbReference type="SUPFAM" id="SSF53335">
    <property type="entry name" value="S-adenosyl-L-methionine-dependent methyltransferases"/>
    <property type="match status" value="1"/>
</dbReference>
<evidence type="ECO:0000313" key="2">
    <source>
        <dbReference type="EMBL" id="MZP42349.1"/>
    </source>
</evidence>
<dbReference type="GO" id="GO:0032259">
    <property type="term" value="P:methylation"/>
    <property type="evidence" value="ECO:0007669"/>
    <property type="project" value="UniProtKB-KW"/>
</dbReference>